<sequence>MKRNWMLFLICFILSFTLAGCWNRRELNQIGIVSAMGIDKLGNQYLVTIQFVNPGEVATQKGGANRAAITTYQDQGSTIEQAIRRMSTIAPRKSYYSHLQMLIIGEELAKNGVGKTLDFLSRDHELRTDFYIAVAKSQRAEDILNILTPVEKIPSQNLFSKLENSDKVWAATGTIKLDEMMSNLMSKGKEPVLTGIQVIGNQSIGGTQKNVQFANPPAKLKYTHMAVFRRDKLIGWLNEKESIGYNWTQSGHTHSTVFNVPAPKHALIGVEIVRTKTQTKGMIKHGKPQFDIDIQAEGNIGEVQSDVDMTKTKTIEDIQKKAEQDIVDKVERAIKKAKAYKADIFGFGEVIHRTDPKTWKQIKNHWEKQEFAKAAVTVHANVKIRRVGTVNNSFLKEME</sequence>
<evidence type="ECO:0000259" key="9">
    <source>
        <dbReference type="Pfam" id="PF25198"/>
    </source>
</evidence>
<evidence type="ECO:0000256" key="7">
    <source>
        <dbReference type="ARBA" id="ARBA00023288"/>
    </source>
</evidence>
<dbReference type="InterPro" id="IPR057336">
    <property type="entry name" value="GerAC_N"/>
</dbReference>
<evidence type="ECO:0000313" key="10">
    <source>
        <dbReference type="EMBL" id="UOF88823.1"/>
    </source>
</evidence>
<keyword evidence="5" id="KW-0472">Membrane</keyword>
<evidence type="ECO:0000313" key="11">
    <source>
        <dbReference type="Proteomes" id="UP000830167"/>
    </source>
</evidence>
<dbReference type="EMBL" id="CP089291">
    <property type="protein sequence ID" value="UOF88823.1"/>
    <property type="molecule type" value="Genomic_DNA"/>
</dbReference>
<keyword evidence="6" id="KW-0564">Palmitate</keyword>
<feature type="domain" description="Spore germination GerAC-like C-terminal" evidence="8">
    <location>
        <begin position="225"/>
        <end position="388"/>
    </location>
</feature>
<dbReference type="Pfam" id="PF05504">
    <property type="entry name" value="Spore_GerAC"/>
    <property type="match status" value="1"/>
</dbReference>
<evidence type="ECO:0000259" key="8">
    <source>
        <dbReference type="Pfam" id="PF05504"/>
    </source>
</evidence>
<dbReference type="PANTHER" id="PTHR35789:SF1">
    <property type="entry name" value="SPORE GERMINATION PROTEIN B3"/>
    <property type="match status" value="1"/>
</dbReference>
<reference evidence="10" key="1">
    <citation type="submission" date="2021-12" db="EMBL/GenBank/DDBJ databases">
        <title>Alicyclobacillaceae gen. nov., sp. nov., isolated from chalcocite enrichment system.</title>
        <authorList>
            <person name="Jiang Z."/>
        </authorList>
    </citation>
    <scope>NUCLEOTIDE SEQUENCE</scope>
    <source>
        <strain evidence="10">MYW30-H2</strain>
    </source>
</reference>
<accession>A0ABY4CEI6</accession>
<keyword evidence="11" id="KW-1185">Reference proteome</keyword>
<dbReference type="InterPro" id="IPR046953">
    <property type="entry name" value="Spore_GerAC-like_C"/>
</dbReference>
<comment type="subcellular location">
    <subcellularLocation>
        <location evidence="1">Membrane</location>
        <topology evidence="1">Lipid-anchor</topology>
    </subcellularLocation>
</comment>
<evidence type="ECO:0000256" key="6">
    <source>
        <dbReference type="ARBA" id="ARBA00023139"/>
    </source>
</evidence>
<comment type="similarity">
    <text evidence="2">Belongs to the GerABKC lipoprotein family.</text>
</comment>
<evidence type="ECO:0000256" key="2">
    <source>
        <dbReference type="ARBA" id="ARBA00007886"/>
    </source>
</evidence>
<evidence type="ECO:0000256" key="3">
    <source>
        <dbReference type="ARBA" id="ARBA00022544"/>
    </source>
</evidence>
<keyword evidence="3" id="KW-0309">Germination</keyword>
<dbReference type="Proteomes" id="UP000830167">
    <property type="component" value="Chromosome"/>
</dbReference>
<dbReference type="InterPro" id="IPR008844">
    <property type="entry name" value="Spore_GerAC-like"/>
</dbReference>
<feature type="domain" description="Spore germination protein N-terminal" evidence="9">
    <location>
        <begin position="23"/>
        <end position="197"/>
    </location>
</feature>
<dbReference type="Pfam" id="PF25198">
    <property type="entry name" value="Spore_GerAC_N"/>
    <property type="match status" value="1"/>
</dbReference>
<gene>
    <name evidence="10" type="ORF">LSG31_12810</name>
</gene>
<dbReference type="Gene3D" id="3.30.300.210">
    <property type="entry name" value="Nutrient germinant receptor protein C, domain 3"/>
    <property type="match status" value="1"/>
</dbReference>
<evidence type="ECO:0000256" key="5">
    <source>
        <dbReference type="ARBA" id="ARBA00023136"/>
    </source>
</evidence>
<dbReference type="PANTHER" id="PTHR35789">
    <property type="entry name" value="SPORE GERMINATION PROTEIN B3"/>
    <property type="match status" value="1"/>
</dbReference>
<keyword evidence="7" id="KW-0449">Lipoprotein</keyword>
<evidence type="ECO:0000256" key="1">
    <source>
        <dbReference type="ARBA" id="ARBA00004635"/>
    </source>
</evidence>
<dbReference type="PROSITE" id="PS51257">
    <property type="entry name" value="PROKAR_LIPOPROTEIN"/>
    <property type="match status" value="1"/>
</dbReference>
<proteinExistence type="inferred from homology"/>
<dbReference type="InterPro" id="IPR038501">
    <property type="entry name" value="Spore_GerAC_C_sf"/>
</dbReference>
<protein>
    <submittedName>
        <fullName evidence="10">Ger(X)C family spore germination protein</fullName>
    </submittedName>
</protein>
<organism evidence="10 11">
    <name type="scientific">Fodinisporobacter ferrooxydans</name>
    <dbReference type="NCBI Taxonomy" id="2901836"/>
    <lineage>
        <taxon>Bacteria</taxon>
        <taxon>Bacillati</taxon>
        <taxon>Bacillota</taxon>
        <taxon>Bacilli</taxon>
        <taxon>Bacillales</taxon>
        <taxon>Alicyclobacillaceae</taxon>
        <taxon>Fodinisporobacter</taxon>
    </lineage>
</organism>
<keyword evidence="4" id="KW-0732">Signal</keyword>
<evidence type="ECO:0000256" key="4">
    <source>
        <dbReference type="ARBA" id="ARBA00022729"/>
    </source>
</evidence>
<dbReference type="RefSeq" id="WP_347435501.1">
    <property type="nucleotide sequence ID" value="NZ_CP089291.1"/>
</dbReference>
<dbReference type="NCBIfam" id="TIGR02887">
    <property type="entry name" value="spore_ger_x_C"/>
    <property type="match status" value="1"/>
</dbReference>
<name>A0ABY4CEI6_9BACL</name>